<protein>
    <recommendedName>
        <fullName evidence="3">NAD-dependent epimerase/dehydratase domain-containing protein</fullName>
    </recommendedName>
</protein>
<name>A0A816MBW8_9BILA</name>
<dbReference type="EMBL" id="CAJNOW010002894">
    <property type="protein sequence ID" value="CAF1366319.1"/>
    <property type="molecule type" value="Genomic_DNA"/>
</dbReference>
<evidence type="ECO:0000313" key="6">
    <source>
        <dbReference type="EMBL" id="CAF1989580.1"/>
    </source>
</evidence>
<evidence type="ECO:0000313" key="5">
    <source>
        <dbReference type="EMBL" id="CAF1366319.1"/>
    </source>
</evidence>
<dbReference type="Proteomes" id="UP000663834">
    <property type="component" value="Unassembled WGS sequence"/>
</dbReference>
<evidence type="ECO:0000313" key="9">
    <source>
        <dbReference type="EMBL" id="CAF3833772.1"/>
    </source>
</evidence>
<sequence length="355" mass="39817">MSKTILVTGANSFSGGWIIKYLLDKGYNVRGTVRSQAKESRVLDGIPSEQQCRISLVHINDITTDSFDEAVQDVDGIIHVASPVQFEITDPEKDFLLPAINGTIGVLQAAHKYNQNHFNKIKRIVITSSLGAVLDPTKGLRPGYCYTEKDWCPLTYEKGVSSKNDRTTAYLASKTLSERVVWDFLDKEKPSFTIATICPPLVLGPRVNGFESLDDINASNSLIWSLINSSKDAQIPDTVIPFQVDVRDLACIHVEVLERFGGTNQRFLIRAETSSFQTISDIIHEDFLIPDNIKNKTPIGTKGQKSSDHFTIDSSPVQNDLRIEYIPLKKTIEDLVLQFIELKEKLEHERLTHTE</sequence>
<keyword evidence="1" id="KW-0560">Oxidoreductase</keyword>
<dbReference type="PANTHER" id="PTHR10366">
    <property type="entry name" value="NAD DEPENDENT EPIMERASE/DEHYDRATASE"/>
    <property type="match status" value="1"/>
</dbReference>
<feature type="domain" description="NAD-dependent epimerase/dehydratase" evidence="3">
    <location>
        <begin position="5"/>
        <end position="212"/>
    </location>
</feature>
<dbReference type="EMBL" id="CAJOBJ010000615">
    <property type="protein sequence ID" value="CAF3833772.1"/>
    <property type="molecule type" value="Genomic_DNA"/>
</dbReference>
<dbReference type="EMBL" id="CAJNOV010006704">
    <property type="protein sequence ID" value="CAF1256320.1"/>
    <property type="molecule type" value="Genomic_DNA"/>
</dbReference>
<dbReference type="InterPro" id="IPR001509">
    <property type="entry name" value="Epimerase_deHydtase"/>
</dbReference>
<proteinExistence type="inferred from homology"/>
<organism evidence="6 10">
    <name type="scientific">Rotaria magnacalcarata</name>
    <dbReference type="NCBI Taxonomy" id="392030"/>
    <lineage>
        <taxon>Eukaryota</taxon>
        <taxon>Metazoa</taxon>
        <taxon>Spiralia</taxon>
        <taxon>Gnathifera</taxon>
        <taxon>Rotifera</taxon>
        <taxon>Eurotatoria</taxon>
        <taxon>Bdelloidea</taxon>
        <taxon>Philodinida</taxon>
        <taxon>Philodinidae</taxon>
        <taxon>Rotaria</taxon>
    </lineage>
</organism>
<evidence type="ECO:0000313" key="8">
    <source>
        <dbReference type="EMBL" id="CAF3817088.1"/>
    </source>
</evidence>
<reference evidence="6" key="1">
    <citation type="submission" date="2021-02" db="EMBL/GenBank/DDBJ databases">
        <authorList>
            <person name="Nowell W R."/>
        </authorList>
    </citation>
    <scope>NUCLEOTIDE SEQUENCE</scope>
</reference>
<dbReference type="InterPro" id="IPR036291">
    <property type="entry name" value="NAD(P)-bd_dom_sf"/>
</dbReference>
<dbReference type="Proteomes" id="UP000681967">
    <property type="component" value="Unassembled WGS sequence"/>
</dbReference>
<dbReference type="SUPFAM" id="SSF51735">
    <property type="entry name" value="NAD(P)-binding Rossmann-fold domains"/>
    <property type="match status" value="1"/>
</dbReference>
<evidence type="ECO:0000313" key="4">
    <source>
        <dbReference type="EMBL" id="CAF1256320.1"/>
    </source>
</evidence>
<evidence type="ECO:0000256" key="1">
    <source>
        <dbReference type="ARBA" id="ARBA00023002"/>
    </source>
</evidence>
<dbReference type="Proteomes" id="UP000676336">
    <property type="component" value="Unassembled WGS sequence"/>
</dbReference>
<dbReference type="EMBL" id="CAJOBI010000358">
    <property type="protein sequence ID" value="CAF3817088.1"/>
    <property type="molecule type" value="Genomic_DNA"/>
</dbReference>
<dbReference type="Pfam" id="PF01370">
    <property type="entry name" value="Epimerase"/>
    <property type="match status" value="1"/>
</dbReference>
<dbReference type="OrthoDB" id="2735536at2759"/>
<gene>
    <name evidence="7" type="ORF">BYL167_LOCUS2382</name>
    <name evidence="4" type="ORF">CJN711_LOCUS14753</name>
    <name evidence="9" type="ORF">GIL414_LOCUS2963</name>
    <name evidence="5" type="ORF">KQP761_LOCUS7993</name>
    <name evidence="6" type="ORF">MBJ925_LOCUS7702</name>
    <name evidence="8" type="ORF">SMN809_LOCUS2066</name>
</gene>
<evidence type="ECO:0000313" key="10">
    <source>
        <dbReference type="Proteomes" id="UP000663824"/>
    </source>
</evidence>
<dbReference type="PANTHER" id="PTHR10366:SF564">
    <property type="entry name" value="STEROL-4-ALPHA-CARBOXYLATE 3-DEHYDROGENASE, DECARBOXYLATING"/>
    <property type="match status" value="1"/>
</dbReference>
<accession>A0A816MBW8</accession>
<dbReference type="AlphaFoldDB" id="A0A816MBW8"/>
<comment type="caution">
    <text evidence="6">The sequence shown here is derived from an EMBL/GenBank/DDBJ whole genome shotgun (WGS) entry which is preliminary data.</text>
</comment>
<comment type="similarity">
    <text evidence="2">Belongs to the NAD(P)-dependent epimerase/dehydratase family. Dihydroflavonol-4-reductase subfamily.</text>
</comment>
<dbReference type="EMBL" id="CAJOBH010000414">
    <property type="protein sequence ID" value="CAF3789784.1"/>
    <property type="molecule type" value="Genomic_DNA"/>
</dbReference>
<dbReference type="Proteomes" id="UP000663824">
    <property type="component" value="Unassembled WGS sequence"/>
</dbReference>
<dbReference type="Proteomes" id="UP000681720">
    <property type="component" value="Unassembled WGS sequence"/>
</dbReference>
<dbReference type="Gene3D" id="3.40.50.720">
    <property type="entry name" value="NAD(P)-binding Rossmann-like Domain"/>
    <property type="match status" value="1"/>
</dbReference>
<dbReference type="Proteomes" id="UP000663855">
    <property type="component" value="Unassembled WGS sequence"/>
</dbReference>
<dbReference type="InterPro" id="IPR050425">
    <property type="entry name" value="NAD(P)_dehydrat-like"/>
</dbReference>
<evidence type="ECO:0000313" key="7">
    <source>
        <dbReference type="EMBL" id="CAF3789784.1"/>
    </source>
</evidence>
<dbReference type="EMBL" id="CAJNRE010002723">
    <property type="protein sequence ID" value="CAF1989580.1"/>
    <property type="molecule type" value="Genomic_DNA"/>
</dbReference>
<evidence type="ECO:0000259" key="3">
    <source>
        <dbReference type="Pfam" id="PF01370"/>
    </source>
</evidence>
<dbReference type="GO" id="GO:0016616">
    <property type="term" value="F:oxidoreductase activity, acting on the CH-OH group of donors, NAD or NADP as acceptor"/>
    <property type="evidence" value="ECO:0007669"/>
    <property type="project" value="TreeGrafter"/>
</dbReference>
<evidence type="ECO:0000256" key="2">
    <source>
        <dbReference type="ARBA" id="ARBA00023445"/>
    </source>
</evidence>